<name>A0ABM1ZQL7_AEDAL</name>
<organism evidence="4 5">
    <name type="scientific">Aedes albopictus</name>
    <name type="common">Asian tiger mosquito</name>
    <name type="synonym">Stegomyia albopicta</name>
    <dbReference type="NCBI Taxonomy" id="7160"/>
    <lineage>
        <taxon>Eukaryota</taxon>
        <taxon>Metazoa</taxon>
        <taxon>Ecdysozoa</taxon>
        <taxon>Arthropoda</taxon>
        <taxon>Hexapoda</taxon>
        <taxon>Insecta</taxon>
        <taxon>Pterygota</taxon>
        <taxon>Neoptera</taxon>
        <taxon>Endopterygota</taxon>
        <taxon>Diptera</taxon>
        <taxon>Nematocera</taxon>
        <taxon>Culicoidea</taxon>
        <taxon>Culicidae</taxon>
        <taxon>Culicinae</taxon>
        <taxon>Aedini</taxon>
        <taxon>Aedes</taxon>
        <taxon>Stegomyia</taxon>
    </lineage>
</organism>
<dbReference type="RefSeq" id="XP_062700625.1">
    <property type="nucleotide sequence ID" value="XM_062844641.1"/>
</dbReference>
<feature type="compositionally biased region" description="Low complexity" evidence="2">
    <location>
        <begin position="160"/>
        <end position="172"/>
    </location>
</feature>
<dbReference type="InterPro" id="IPR000727">
    <property type="entry name" value="T_SNARE_dom"/>
</dbReference>
<dbReference type="InterPro" id="IPR010989">
    <property type="entry name" value="SNARE"/>
</dbReference>
<dbReference type="SUPFAM" id="SSF47661">
    <property type="entry name" value="t-snare proteins"/>
    <property type="match status" value="1"/>
</dbReference>
<proteinExistence type="inferred from homology"/>
<comment type="similarity">
    <text evidence="1">Belongs to the syntaxin family.</text>
</comment>
<feature type="domain" description="T-SNARE coiled-coil homology" evidence="3">
    <location>
        <begin position="222"/>
        <end position="284"/>
    </location>
</feature>
<dbReference type="PROSITE" id="PS50192">
    <property type="entry name" value="T_SNARE"/>
    <property type="match status" value="1"/>
</dbReference>
<keyword evidence="5" id="KW-1185">Reference proteome</keyword>
<evidence type="ECO:0000313" key="5">
    <source>
        <dbReference type="Proteomes" id="UP000069940"/>
    </source>
</evidence>
<evidence type="ECO:0000256" key="2">
    <source>
        <dbReference type="SAM" id="MobiDB-lite"/>
    </source>
</evidence>
<feature type="region of interest" description="Disordered" evidence="2">
    <location>
        <begin position="152"/>
        <end position="172"/>
    </location>
</feature>
<reference evidence="5" key="1">
    <citation type="journal article" date="2015" name="Proc. Natl. Acad. Sci. U.S.A.">
        <title>Genome sequence of the Asian Tiger mosquito, Aedes albopictus, reveals insights into its biology, genetics, and evolution.</title>
        <authorList>
            <person name="Chen X.G."/>
            <person name="Jiang X."/>
            <person name="Gu J."/>
            <person name="Xu M."/>
            <person name="Wu Y."/>
            <person name="Deng Y."/>
            <person name="Zhang C."/>
            <person name="Bonizzoni M."/>
            <person name="Dermauw W."/>
            <person name="Vontas J."/>
            <person name="Armbruster P."/>
            <person name="Huang X."/>
            <person name="Yang Y."/>
            <person name="Zhang H."/>
            <person name="He W."/>
            <person name="Peng H."/>
            <person name="Liu Y."/>
            <person name="Wu K."/>
            <person name="Chen J."/>
            <person name="Lirakis M."/>
            <person name="Topalis P."/>
            <person name="Van Leeuwen T."/>
            <person name="Hall A.B."/>
            <person name="Jiang X."/>
            <person name="Thorpe C."/>
            <person name="Mueller R.L."/>
            <person name="Sun C."/>
            <person name="Waterhouse R.M."/>
            <person name="Yan G."/>
            <person name="Tu Z.J."/>
            <person name="Fang X."/>
            <person name="James A.A."/>
        </authorList>
    </citation>
    <scope>NUCLEOTIDE SEQUENCE [LARGE SCALE GENOMIC DNA]</scope>
    <source>
        <strain evidence="5">Foshan</strain>
    </source>
</reference>
<reference evidence="4" key="2">
    <citation type="submission" date="2025-05" db="UniProtKB">
        <authorList>
            <consortium name="EnsemblMetazoa"/>
        </authorList>
    </citation>
    <scope>IDENTIFICATION</scope>
    <source>
        <strain evidence="4">Foshan</strain>
    </source>
</reference>
<evidence type="ECO:0000259" key="3">
    <source>
        <dbReference type="PROSITE" id="PS50192"/>
    </source>
</evidence>
<dbReference type="SMART" id="SM00397">
    <property type="entry name" value="t_SNARE"/>
    <property type="match status" value="1"/>
</dbReference>
<sequence>MGRDRLNSLLTNREYAASLESLFQEHEYNVLLNQKQIIQDVSQFSKVSCWISDLQKNIQNIEEELAGQRSINVRQQLDDTANLCAKIFNAVKGLQTDLQNLSKRKDERGENQRENDDLVSLVRSTQFKSVRTAYFEAFWRFRSVVHNYEETDRKRRSVESSQQSLTLSSQCDTTQPTNTLGYDFVDTSQWLSRRHSLDERVYFPKSSTFIINKKIAAPKIQHHAEEERNEELKALERTLVDMRDLFVLISTLVMEHGSMLNVAETNWENAAQRVVTAETDIKEAHRHYQEANNGRKCCCLDVTFGLLVLRNFFIKTCVRTSINYVTLQEGTEGFTEV</sequence>
<dbReference type="Proteomes" id="UP000069940">
    <property type="component" value="Unassembled WGS sequence"/>
</dbReference>
<protein>
    <recommendedName>
        <fullName evidence="3">t-SNARE coiled-coil homology domain-containing protein</fullName>
    </recommendedName>
</protein>
<accession>A0ABM1ZQL7</accession>
<dbReference type="PANTHER" id="PTHR19957">
    <property type="entry name" value="SYNTAXIN"/>
    <property type="match status" value="1"/>
</dbReference>
<dbReference type="Gene3D" id="1.20.58.70">
    <property type="match status" value="1"/>
</dbReference>
<evidence type="ECO:0000313" key="4">
    <source>
        <dbReference type="EnsemblMetazoa" id="AALFPA23_020738.P30620"/>
    </source>
</evidence>
<evidence type="ECO:0000256" key="1">
    <source>
        <dbReference type="ARBA" id="ARBA00009063"/>
    </source>
</evidence>
<dbReference type="GeneID" id="134284966"/>
<dbReference type="InterPro" id="IPR045242">
    <property type="entry name" value="Syntaxin"/>
</dbReference>
<dbReference type="EnsemblMetazoa" id="AALFPA23_020738.R30620">
    <property type="protein sequence ID" value="AALFPA23_020738.P30620"/>
    <property type="gene ID" value="AALFPA23_020738"/>
</dbReference>